<reference evidence="2" key="1">
    <citation type="submission" date="2020-01" db="EMBL/GenBank/DDBJ databases">
        <authorList>
            <person name="Meier V. D."/>
            <person name="Meier V D."/>
        </authorList>
    </citation>
    <scope>NUCLEOTIDE SEQUENCE</scope>
    <source>
        <strain evidence="2">HLG_WM_MAG_06</strain>
    </source>
</reference>
<gene>
    <name evidence="2" type="ORF">HELGO_WM27629</name>
</gene>
<dbReference type="AlphaFoldDB" id="A0A6S6RX32"/>
<dbReference type="EMBL" id="CACVAP010000001">
    <property type="protein sequence ID" value="CAA6798347.1"/>
    <property type="molecule type" value="Genomic_DNA"/>
</dbReference>
<feature type="domain" description="Competence protein CoiA nuclease-like" evidence="1">
    <location>
        <begin position="68"/>
        <end position="191"/>
    </location>
</feature>
<dbReference type="Pfam" id="PF06054">
    <property type="entry name" value="CoiA_nuc"/>
    <property type="match status" value="1"/>
</dbReference>
<accession>A0A6S6RX32</accession>
<protein>
    <recommendedName>
        <fullName evidence="1">Competence protein CoiA nuclease-like domain-containing protein</fullName>
    </recommendedName>
</protein>
<dbReference type="InterPro" id="IPR010330">
    <property type="entry name" value="CoiA_nuc"/>
</dbReference>
<organism evidence="2">
    <name type="scientific">uncultured Sulfurovum sp</name>
    <dbReference type="NCBI Taxonomy" id="269237"/>
    <lineage>
        <taxon>Bacteria</taxon>
        <taxon>Pseudomonadati</taxon>
        <taxon>Campylobacterota</taxon>
        <taxon>Epsilonproteobacteria</taxon>
        <taxon>Campylobacterales</taxon>
        <taxon>Sulfurovaceae</taxon>
        <taxon>Sulfurovum</taxon>
        <taxon>environmental samples</taxon>
    </lineage>
</organism>
<evidence type="ECO:0000313" key="2">
    <source>
        <dbReference type="EMBL" id="CAA6798347.1"/>
    </source>
</evidence>
<sequence length="349" mass="41164">MPLRALKEGQPIHAYNLSQTEWLQLKEQKKGITLQMPCCQNRAIPKTSKLGTQFFAHGRRGDCTSEAESKEHLLAKSIIAQACQDEGWEVTTEYQGETPNKERWIADVYAKKNKAQLVFEVQWSPQTEELTRQRQERYQFSGIRSAWFVKERKRNYYKIEEQGLPYFEIKYHEENNNFSIPKYNITLQEFIKGMLNKELTWFPQKGMEVETGLVTLSIPCWRCKEITQVVAGLEVKNQTETFKEFYNFDEVSETIRSMISHNIQQKYNIGTIKKRYSKTMQQQYLSNGCYHCDAIYGNFFLREEILELLVCDADLYPILTKVHHLGEEIPLPYQSWHFQEKRGTYNDSI</sequence>
<name>A0A6S6RX32_9BACT</name>
<evidence type="ECO:0000259" key="1">
    <source>
        <dbReference type="Pfam" id="PF06054"/>
    </source>
</evidence>
<proteinExistence type="predicted"/>